<gene>
    <name evidence="2" type="ORF">CEXT_525801</name>
</gene>
<organism evidence="2 3">
    <name type="scientific">Caerostris extrusa</name>
    <name type="common">Bark spider</name>
    <name type="synonym">Caerostris bankana</name>
    <dbReference type="NCBI Taxonomy" id="172846"/>
    <lineage>
        <taxon>Eukaryota</taxon>
        <taxon>Metazoa</taxon>
        <taxon>Ecdysozoa</taxon>
        <taxon>Arthropoda</taxon>
        <taxon>Chelicerata</taxon>
        <taxon>Arachnida</taxon>
        <taxon>Araneae</taxon>
        <taxon>Araneomorphae</taxon>
        <taxon>Entelegynae</taxon>
        <taxon>Araneoidea</taxon>
        <taxon>Araneidae</taxon>
        <taxon>Caerostris</taxon>
    </lineage>
</organism>
<evidence type="ECO:0000313" key="3">
    <source>
        <dbReference type="Proteomes" id="UP001054945"/>
    </source>
</evidence>
<dbReference type="Proteomes" id="UP001054945">
    <property type="component" value="Unassembled WGS sequence"/>
</dbReference>
<comment type="caution">
    <text evidence="2">The sequence shown here is derived from an EMBL/GenBank/DDBJ whole genome shotgun (WGS) entry which is preliminary data.</text>
</comment>
<feature type="compositionally biased region" description="Basic residues" evidence="1">
    <location>
        <begin position="55"/>
        <end position="65"/>
    </location>
</feature>
<dbReference type="AlphaFoldDB" id="A0AAV4P221"/>
<proteinExistence type="predicted"/>
<feature type="region of interest" description="Disordered" evidence="1">
    <location>
        <begin position="38"/>
        <end position="76"/>
    </location>
</feature>
<sequence>MNIRNNFQPFSQTVEKFVFNLRIKQVAVQDCFWNNKRSGGPVGRGCPRTMERGRQTSKRRVRRTGKHNEIDLDSPQ</sequence>
<evidence type="ECO:0000256" key="1">
    <source>
        <dbReference type="SAM" id="MobiDB-lite"/>
    </source>
</evidence>
<evidence type="ECO:0000313" key="2">
    <source>
        <dbReference type="EMBL" id="GIX91089.1"/>
    </source>
</evidence>
<dbReference type="EMBL" id="BPLR01021556">
    <property type="protein sequence ID" value="GIX91089.1"/>
    <property type="molecule type" value="Genomic_DNA"/>
</dbReference>
<protein>
    <submittedName>
        <fullName evidence="2">Uncharacterized protein</fullName>
    </submittedName>
</protein>
<reference evidence="2 3" key="1">
    <citation type="submission" date="2021-06" db="EMBL/GenBank/DDBJ databases">
        <title>Caerostris extrusa draft genome.</title>
        <authorList>
            <person name="Kono N."/>
            <person name="Arakawa K."/>
        </authorList>
    </citation>
    <scope>NUCLEOTIDE SEQUENCE [LARGE SCALE GENOMIC DNA]</scope>
</reference>
<name>A0AAV4P221_CAEEX</name>
<accession>A0AAV4P221</accession>
<keyword evidence="3" id="KW-1185">Reference proteome</keyword>